<proteinExistence type="predicted"/>
<accession>A0ABP7DIL7</accession>
<name>A0ABP7DIL7_9MICO</name>
<evidence type="ECO:0000256" key="1">
    <source>
        <dbReference type="SAM" id="Phobius"/>
    </source>
</evidence>
<protein>
    <submittedName>
        <fullName evidence="2">Uncharacterized protein</fullName>
    </submittedName>
</protein>
<keyword evidence="1" id="KW-1133">Transmembrane helix</keyword>
<keyword evidence="3" id="KW-1185">Reference proteome</keyword>
<comment type="caution">
    <text evidence="2">The sequence shown here is derived from an EMBL/GenBank/DDBJ whole genome shotgun (WGS) entry which is preliminary data.</text>
</comment>
<evidence type="ECO:0000313" key="2">
    <source>
        <dbReference type="EMBL" id="GAA3705718.1"/>
    </source>
</evidence>
<keyword evidence="1" id="KW-0812">Transmembrane</keyword>
<dbReference type="EMBL" id="BAABDC010000003">
    <property type="protein sequence ID" value="GAA3705718.1"/>
    <property type="molecule type" value="Genomic_DNA"/>
</dbReference>
<dbReference type="Proteomes" id="UP001501468">
    <property type="component" value="Unassembled WGS sequence"/>
</dbReference>
<reference evidence="3" key="1">
    <citation type="journal article" date="2019" name="Int. J. Syst. Evol. Microbiol.">
        <title>The Global Catalogue of Microorganisms (GCM) 10K type strain sequencing project: providing services to taxonomists for standard genome sequencing and annotation.</title>
        <authorList>
            <consortium name="The Broad Institute Genomics Platform"/>
            <consortium name="The Broad Institute Genome Sequencing Center for Infectious Disease"/>
            <person name="Wu L."/>
            <person name="Ma J."/>
        </authorList>
    </citation>
    <scope>NUCLEOTIDE SEQUENCE [LARGE SCALE GENOMIC DNA]</scope>
    <source>
        <strain evidence="3">JCM 17125</strain>
    </source>
</reference>
<keyword evidence="1" id="KW-0472">Membrane</keyword>
<evidence type="ECO:0000313" key="3">
    <source>
        <dbReference type="Proteomes" id="UP001501468"/>
    </source>
</evidence>
<sequence length="373" mass="40057">MVTAIRLGWAVAEVRGRHWPRGPRTRSTPMPLQPRDVLPLRSQRVGSASRQEALASLISLASIVELDDGGAFGVELTDILGALDSRGTASTETVWPEVAAFFLRWDARFQDVLVTRSEALANGYLLGRGLAECFWGLGPETEWTIDGAVSAVSPAFLLGADRRRELSRMLGRLEPGTTHELTPAAVAGSLEAWGVVVADTAWSHDPHLPDVLYEQVRRWYQLIVLAQDPTTLIRPYARLANPTNLVKAARMFWPQIVLALVSVALVAAFFTVVGGEGSAGPTPVWLSSLLATGGFGAFAAAGLLAKGQSAAQRLVTRLRQDAYTDLVAVSVTTVPSPPVPEGGGQRRRGIGRRLVEAAVRRRLLTTPTTPPPG</sequence>
<feature type="transmembrane region" description="Helical" evidence="1">
    <location>
        <begin position="252"/>
        <end position="272"/>
    </location>
</feature>
<feature type="transmembrane region" description="Helical" evidence="1">
    <location>
        <begin position="284"/>
        <end position="305"/>
    </location>
</feature>
<organism evidence="2 3">
    <name type="scientific">Terrabacter ginsenosidimutans</name>
    <dbReference type="NCBI Taxonomy" id="490575"/>
    <lineage>
        <taxon>Bacteria</taxon>
        <taxon>Bacillati</taxon>
        <taxon>Actinomycetota</taxon>
        <taxon>Actinomycetes</taxon>
        <taxon>Micrococcales</taxon>
        <taxon>Intrasporangiaceae</taxon>
        <taxon>Terrabacter</taxon>
    </lineage>
</organism>
<gene>
    <name evidence="2" type="ORF">GCM10022399_23110</name>
</gene>